<dbReference type="EMBL" id="CM046394">
    <property type="protein sequence ID" value="KAI8547627.1"/>
    <property type="molecule type" value="Genomic_DNA"/>
</dbReference>
<protein>
    <submittedName>
        <fullName evidence="1">Uncharacterized protein</fullName>
    </submittedName>
</protein>
<keyword evidence="2" id="KW-1185">Reference proteome</keyword>
<name>A0ACC0N2T1_RHOML</name>
<sequence length="88" mass="9987">MKMTRPTVSVRKRKADQTSTSEVGEVGRRQRQKKVVREAGEEKNRPEAEQQVEEDAIEAEEEARPDAHAEEEARLDAQAEEDEARPDG</sequence>
<proteinExistence type="predicted"/>
<comment type="caution">
    <text evidence="1">The sequence shown here is derived from an EMBL/GenBank/DDBJ whole genome shotgun (WGS) entry which is preliminary data.</text>
</comment>
<evidence type="ECO:0000313" key="2">
    <source>
        <dbReference type="Proteomes" id="UP001062846"/>
    </source>
</evidence>
<gene>
    <name evidence="1" type="ORF">RHMOL_Rhmol07G0210200</name>
</gene>
<accession>A0ACC0N2T1</accession>
<reference evidence="1" key="1">
    <citation type="submission" date="2022-02" db="EMBL/GenBank/DDBJ databases">
        <title>Plant Genome Project.</title>
        <authorList>
            <person name="Zhang R.-G."/>
        </authorList>
    </citation>
    <scope>NUCLEOTIDE SEQUENCE</scope>
    <source>
        <strain evidence="1">AT1</strain>
    </source>
</reference>
<evidence type="ECO:0000313" key="1">
    <source>
        <dbReference type="EMBL" id="KAI8547627.1"/>
    </source>
</evidence>
<dbReference type="Proteomes" id="UP001062846">
    <property type="component" value="Chromosome 7"/>
</dbReference>
<organism evidence="1 2">
    <name type="scientific">Rhododendron molle</name>
    <name type="common">Chinese azalea</name>
    <name type="synonym">Azalea mollis</name>
    <dbReference type="NCBI Taxonomy" id="49168"/>
    <lineage>
        <taxon>Eukaryota</taxon>
        <taxon>Viridiplantae</taxon>
        <taxon>Streptophyta</taxon>
        <taxon>Embryophyta</taxon>
        <taxon>Tracheophyta</taxon>
        <taxon>Spermatophyta</taxon>
        <taxon>Magnoliopsida</taxon>
        <taxon>eudicotyledons</taxon>
        <taxon>Gunneridae</taxon>
        <taxon>Pentapetalae</taxon>
        <taxon>asterids</taxon>
        <taxon>Ericales</taxon>
        <taxon>Ericaceae</taxon>
        <taxon>Ericoideae</taxon>
        <taxon>Rhodoreae</taxon>
        <taxon>Rhododendron</taxon>
    </lineage>
</organism>